<dbReference type="Proteomes" id="UP000885722">
    <property type="component" value="Unassembled WGS sequence"/>
</dbReference>
<protein>
    <submittedName>
        <fullName evidence="2">Uncharacterized protein</fullName>
    </submittedName>
</protein>
<proteinExistence type="predicted"/>
<sequence length="110" mass="12978">MKEIVEFLAGEGILCRRFEGVEPKKLGSRKRVQIYRGVDTEGYYCLVMVLRKKSRILRKEAEELEELHRRLEGKMEAKIKRCFLLYEAPLCSKAATWLKERGWRLFALKG</sequence>
<feature type="coiled-coil region" evidence="1">
    <location>
        <begin position="47"/>
        <end position="81"/>
    </location>
</feature>
<accession>A0A7V2SKK0</accession>
<organism evidence="2">
    <name type="scientific">Nitratifractor salsuginis</name>
    <dbReference type="NCBI Taxonomy" id="269261"/>
    <lineage>
        <taxon>Bacteria</taxon>
        <taxon>Pseudomonadati</taxon>
        <taxon>Campylobacterota</taxon>
        <taxon>Epsilonproteobacteria</taxon>
        <taxon>Campylobacterales</taxon>
        <taxon>Sulfurovaceae</taxon>
        <taxon>Nitratifractor</taxon>
    </lineage>
</organism>
<comment type="caution">
    <text evidence="2">The sequence shown here is derived from an EMBL/GenBank/DDBJ whole genome shotgun (WGS) entry which is preliminary data.</text>
</comment>
<reference evidence="2" key="1">
    <citation type="journal article" date="2020" name="mSystems">
        <title>Genome- and Community-Level Interaction Insights into Carbon Utilization and Element Cycling Functions of Hydrothermarchaeota in Hydrothermal Sediment.</title>
        <authorList>
            <person name="Zhou Z."/>
            <person name="Liu Y."/>
            <person name="Xu W."/>
            <person name="Pan J."/>
            <person name="Luo Z.H."/>
            <person name="Li M."/>
        </authorList>
    </citation>
    <scope>NUCLEOTIDE SEQUENCE [LARGE SCALE GENOMIC DNA]</scope>
    <source>
        <strain evidence="2">HyVt-513</strain>
    </source>
</reference>
<keyword evidence="1" id="KW-0175">Coiled coil</keyword>
<dbReference type="EMBL" id="DRNO01000082">
    <property type="protein sequence ID" value="HFC03453.1"/>
    <property type="molecule type" value="Genomic_DNA"/>
</dbReference>
<gene>
    <name evidence="2" type="ORF">ENJ74_01145</name>
</gene>
<dbReference type="AlphaFoldDB" id="A0A7V2SKK0"/>
<evidence type="ECO:0000313" key="2">
    <source>
        <dbReference type="EMBL" id="HFC03453.1"/>
    </source>
</evidence>
<name>A0A7V2SKK0_9BACT</name>
<evidence type="ECO:0000256" key="1">
    <source>
        <dbReference type="SAM" id="Coils"/>
    </source>
</evidence>